<dbReference type="AlphaFoldDB" id="A0A7W5DXZ0"/>
<comment type="caution">
    <text evidence="1">The sequence shown here is derived from an EMBL/GenBank/DDBJ whole genome shotgun (WGS) entry which is preliminary data.</text>
</comment>
<dbReference type="RefSeq" id="WP_184305051.1">
    <property type="nucleotide sequence ID" value="NZ_JACHXU010000007.1"/>
</dbReference>
<evidence type="ECO:0000313" key="1">
    <source>
        <dbReference type="EMBL" id="MBB3206568.1"/>
    </source>
</evidence>
<protein>
    <submittedName>
        <fullName evidence="1">Uncharacterized protein</fullName>
    </submittedName>
</protein>
<dbReference type="Proteomes" id="UP000536179">
    <property type="component" value="Unassembled WGS sequence"/>
</dbReference>
<dbReference type="PROSITE" id="PS51257">
    <property type="entry name" value="PROKAR_LIPOPROTEIN"/>
    <property type="match status" value="1"/>
</dbReference>
<reference evidence="1 2" key="1">
    <citation type="submission" date="2020-08" db="EMBL/GenBank/DDBJ databases">
        <title>Genomic Encyclopedia of Type Strains, Phase III (KMG-III): the genomes of soil and plant-associated and newly described type strains.</title>
        <authorList>
            <person name="Whitman W."/>
        </authorList>
    </citation>
    <scope>NUCLEOTIDE SEQUENCE [LARGE SCALE GENOMIC DNA]</scope>
    <source>
        <strain evidence="1 2">CECT 8075</strain>
    </source>
</reference>
<proteinExistence type="predicted"/>
<dbReference type="EMBL" id="JACHXU010000007">
    <property type="protein sequence ID" value="MBB3206568.1"/>
    <property type="molecule type" value="Genomic_DNA"/>
</dbReference>
<name>A0A7W5DXZ0_9BACT</name>
<keyword evidence="2" id="KW-1185">Reference proteome</keyword>
<sequence length="496" mass="52506">MRDLKSHLPPVVAAALLIVAMGGCATKLASIDTARDAFVTGDLSTAESMLTEVAESRGRFSGPAQLDLAVVQLAAGNVGAASSRLRVLRDRFDETSEASAIGGAGGGLLTGVKSAGGDALSMVSDDTARVFKPAGYEEVMIRTMLAMCSLADDGADAESYINQAAMHQAKLRTVAEERRKSILPEFVDTTPHQELALAPYLRGVLREATHRDFDDAQRNYRLVSSIRPDFRPAFDDLERATIGNHSRPGHGALYVFAMVGRGPVLVPTDAPVTSAAVSIASALLLHDDEEDDDITRLPKITSVKIPTVVIPPSPIAAITVAGAPVAETSPTYAFQLLGATQSLTDIGALVQTQADAERPWTIARSFLRQAGKEMAVGKVREGLGLTGGLGTVFQFAASSAWTASETADTRCWGLLPREIQVLRAELPVGDHAIRLAPVGPDGFSIGADSQTSVRIDNGRNTYLVVVAPTHHVHVVQPRRHGASLPGDFSHSTQNTK</sequence>
<organism evidence="1 2">
    <name type="scientific">Aporhodopirellula rubra</name>
    <dbReference type="NCBI Taxonomy" id="980271"/>
    <lineage>
        <taxon>Bacteria</taxon>
        <taxon>Pseudomonadati</taxon>
        <taxon>Planctomycetota</taxon>
        <taxon>Planctomycetia</taxon>
        <taxon>Pirellulales</taxon>
        <taxon>Pirellulaceae</taxon>
        <taxon>Aporhodopirellula</taxon>
    </lineage>
</organism>
<gene>
    <name evidence="1" type="ORF">FHS27_002380</name>
</gene>
<evidence type="ECO:0000313" key="2">
    <source>
        <dbReference type="Proteomes" id="UP000536179"/>
    </source>
</evidence>
<accession>A0A7W5DXZ0</accession>